<gene>
    <name evidence="1" type="ORF">Y10_13950</name>
</gene>
<evidence type="ECO:0000313" key="2">
    <source>
        <dbReference type="Proteomes" id="UP001143543"/>
    </source>
</evidence>
<dbReference type="Proteomes" id="UP001143543">
    <property type="component" value="Unassembled WGS sequence"/>
</dbReference>
<dbReference type="RefSeq" id="WP_281764644.1">
    <property type="nucleotide sequence ID" value="NZ_BRVO01000001.1"/>
</dbReference>
<comment type="caution">
    <text evidence="1">The sequence shown here is derived from an EMBL/GenBank/DDBJ whole genome shotgun (WGS) entry which is preliminary data.</text>
</comment>
<proteinExistence type="predicted"/>
<accession>A0ABQ5MI47</accession>
<organism evidence="1 2">
    <name type="scientific">Neptunitalea lumnitzerae</name>
    <dbReference type="NCBI Taxonomy" id="2965509"/>
    <lineage>
        <taxon>Bacteria</taxon>
        <taxon>Pseudomonadati</taxon>
        <taxon>Bacteroidota</taxon>
        <taxon>Flavobacteriia</taxon>
        <taxon>Flavobacteriales</taxon>
        <taxon>Flavobacteriaceae</taxon>
        <taxon>Neptunitalea</taxon>
    </lineage>
</organism>
<sequence>MRLLKLFSEKRSFFDTAPHVAFVVAKSSNGSTIGWQIAWGKGVKINTKARKNLKKKVSGKVIFQSAHEEHGHFSPRGFWVVIKSKRNLSSNSDFISYGMGADTGSYQNAEEKALLNLRHYDSDWNESHGYTISKKGVFH</sequence>
<keyword evidence="2" id="KW-1185">Reference proteome</keyword>
<name>A0ABQ5MI47_9FLAO</name>
<reference evidence="1" key="1">
    <citation type="submission" date="2022-07" db="EMBL/GenBank/DDBJ databases">
        <title>Taxonomy of Novel Oxalotrophic and Methylotrophic Bacteria.</title>
        <authorList>
            <person name="Sahin N."/>
            <person name="Tani A."/>
        </authorList>
    </citation>
    <scope>NUCLEOTIDE SEQUENCE</scope>
    <source>
        <strain evidence="1">Y10</strain>
    </source>
</reference>
<protein>
    <submittedName>
        <fullName evidence="1">Uncharacterized protein</fullName>
    </submittedName>
</protein>
<dbReference type="EMBL" id="BRVO01000001">
    <property type="protein sequence ID" value="GLB49027.1"/>
    <property type="molecule type" value="Genomic_DNA"/>
</dbReference>
<evidence type="ECO:0000313" key="1">
    <source>
        <dbReference type="EMBL" id="GLB49027.1"/>
    </source>
</evidence>